<dbReference type="EMBL" id="MNAD01000629">
    <property type="protein sequence ID" value="OJT11510.1"/>
    <property type="molecule type" value="Genomic_DNA"/>
</dbReference>
<name>A0A1M2VVH5_TRAPU</name>
<dbReference type="OrthoDB" id="2757622at2759"/>
<proteinExistence type="predicted"/>
<gene>
    <name evidence="1" type="ORF">TRAPUB_11968</name>
</gene>
<keyword evidence="2" id="KW-1185">Reference proteome</keyword>
<dbReference type="Proteomes" id="UP000184267">
    <property type="component" value="Unassembled WGS sequence"/>
</dbReference>
<dbReference type="AlphaFoldDB" id="A0A1M2VVH5"/>
<reference evidence="1 2" key="1">
    <citation type="submission" date="2016-10" db="EMBL/GenBank/DDBJ databases">
        <title>Genome sequence of the basidiomycete white-rot fungus Trametes pubescens.</title>
        <authorList>
            <person name="Makela M.R."/>
            <person name="Granchi Z."/>
            <person name="Peng M."/>
            <person name="De Vries R.P."/>
            <person name="Grigoriev I."/>
            <person name="Riley R."/>
            <person name="Hilden K."/>
        </authorList>
    </citation>
    <scope>NUCLEOTIDE SEQUENCE [LARGE SCALE GENOMIC DNA]</scope>
    <source>
        <strain evidence="1 2">FBCC735</strain>
    </source>
</reference>
<comment type="caution">
    <text evidence="1">The sequence shown here is derived from an EMBL/GenBank/DDBJ whole genome shotgun (WGS) entry which is preliminary data.</text>
</comment>
<organism evidence="1 2">
    <name type="scientific">Trametes pubescens</name>
    <name type="common">White-rot fungus</name>
    <dbReference type="NCBI Taxonomy" id="154538"/>
    <lineage>
        <taxon>Eukaryota</taxon>
        <taxon>Fungi</taxon>
        <taxon>Dikarya</taxon>
        <taxon>Basidiomycota</taxon>
        <taxon>Agaricomycotina</taxon>
        <taxon>Agaricomycetes</taxon>
        <taxon>Polyporales</taxon>
        <taxon>Polyporaceae</taxon>
        <taxon>Trametes</taxon>
    </lineage>
</organism>
<accession>A0A1M2VVH5</accession>
<protein>
    <submittedName>
        <fullName evidence="1">Uncharacterized protein</fullName>
    </submittedName>
</protein>
<evidence type="ECO:0000313" key="1">
    <source>
        <dbReference type="EMBL" id="OJT11510.1"/>
    </source>
</evidence>
<evidence type="ECO:0000313" key="2">
    <source>
        <dbReference type="Proteomes" id="UP000184267"/>
    </source>
</evidence>
<sequence>MPMRQSAVPVPRREHKITTRKARLGRWFAKIEFKPRDDRRPLIMGDMVHKPASESKDWVLPHPEAEALFKSGLESIRLVIKWPGYEHETKRFTTSIPIDPSHVNRKWPYWTLMVGIAMAYDEFLQVSSTAGRTPGPGPLDKFTDVHRLQAGVLRKVLPQLEGDDTLEEWHDLNIYQLDDLILTGLWHCGDNVFQAEVLHYDHVNILKTYKAHNRMASRC</sequence>